<evidence type="ECO:0000259" key="9">
    <source>
        <dbReference type="Pfam" id="PF23598"/>
    </source>
</evidence>
<sequence>MADFLTFGAQEILKKVASLASQEISLLWGFQGEVKTLRDLLSFTEAILQDAEKSQGQAMEMWVKKLEDIAHEADDVLDDYEYELLRRKVEIQNQMKKKVLNFFSLHNPVAFRLKIAHKIKNINASLESLNNKEASVGLVARPDATSRQVVVLDRETISGFDQDEKYMVGREELVSDIVTDLINSSNKRETRPCEKTTLAKAIYHENEIGSHFNTKIWVCVSTPFDAGIKGKAAICENLQEILKGKRYLLILDDVWNEDAEKWDELISCLLNIKDTQGSNILVTTRSAHVASIIQTLPVRDLRKLSDYECWLILKNKAVSDRSGPLSEDQERIGRDIAKKCAGLPLMAKVLGSMMRSKEIDGWQAIQESKIWDLPEGEKRILSSLKLSFDELKSSSLKQCFAYCSIFIKDFEIEKDDLIQLWMAQGLLHPSPKNSDLEMEDVGNQYFNILLENSFFQDVRKDDNNVITHCKMHDLVHDLAEDVSKSKTKDSNGIRHMAQISTIEVQGVPKGIVHKVRSMFVGEVFGNILPKFKGLRVLKLKGDFIDELPNSMGKLKHLRYLDISATNIKKLPQSIGKLYNLQTLRMCNLYLLEFPKELQNLTNLRHIYFDRTYGGTICPVGMGRLNNLRSLSFFIVGKETGRGIKELGGLKHLKGELCIYDLKHVRDGEEAKEAKLAEKTNIRRLKLTWSANEDWSRVINNDSDVLEGLKPHSALEILEIRNFRGDTFPPWMMCRDLFSSLKRLTVKGATKLIGWTEAMTRPTERIVVFPCLEEMVLSECPRLECIPITPEGITSLRKLQISNSIAWKLEAIPITNGLPSLCQLKISDCDKLSSLPSGLQHCTSLEHLLIRNCRNLEAFPSLDSLIQLRELEIYNCEGLKSVPPSVFAASLTNLKNLGIGGFWKELDSFPAFQVIPQLEILSLLGWPKLNCLPEQVQRFTSLTHLIINSFDGMEALPEWLGNLASLEFLIIQKCKNLMYLPPLEAMKRLTKLHYIQIYHCSPLKERCNKDSGPEWPKISHIPTDSKFF</sequence>
<keyword evidence="2" id="KW-0677">Repeat</keyword>
<evidence type="ECO:0000313" key="12">
    <source>
        <dbReference type="Proteomes" id="UP000006882"/>
    </source>
</evidence>
<feature type="domain" description="Disease resistance R13L4/SHOC-2-like LRR" evidence="9">
    <location>
        <begin position="514"/>
        <end position="745"/>
    </location>
</feature>
<dbReference type="InterPro" id="IPR041118">
    <property type="entry name" value="Rx_N"/>
</dbReference>
<accession>A0A251NV57</accession>
<dbReference type="Gramene" id="ONI03181">
    <property type="protein sequence ID" value="ONI03181"/>
    <property type="gene ID" value="PRUPE_6G243800"/>
</dbReference>
<keyword evidence="1" id="KW-0433">Leucine-rich repeat</keyword>
<dbReference type="Gene3D" id="1.10.10.10">
    <property type="entry name" value="Winged helix-like DNA-binding domain superfamily/Winged helix DNA-binding domain"/>
    <property type="match status" value="1"/>
</dbReference>
<keyword evidence="12" id="KW-1185">Reference proteome</keyword>
<dbReference type="Pfam" id="PF23598">
    <property type="entry name" value="LRR_14"/>
    <property type="match status" value="1"/>
</dbReference>
<dbReference type="GO" id="GO:0051707">
    <property type="term" value="P:response to other organism"/>
    <property type="evidence" value="ECO:0007669"/>
    <property type="project" value="UniProtKB-ARBA"/>
</dbReference>
<dbReference type="PANTHER" id="PTHR36766:SF70">
    <property type="entry name" value="DISEASE RESISTANCE PROTEIN RGA4"/>
    <property type="match status" value="1"/>
</dbReference>
<evidence type="ECO:0000259" key="7">
    <source>
        <dbReference type="Pfam" id="PF18052"/>
    </source>
</evidence>
<dbReference type="FunFam" id="1.10.10.10:FF:000322">
    <property type="entry name" value="Probable disease resistance protein At1g63360"/>
    <property type="match status" value="1"/>
</dbReference>
<dbReference type="CDD" id="cd14798">
    <property type="entry name" value="RX-CC_like"/>
    <property type="match status" value="1"/>
</dbReference>
<dbReference type="EMBL" id="CM007656">
    <property type="protein sequence ID" value="ONI03181.1"/>
    <property type="molecule type" value="Genomic_DNA"/>
</dbReference>
<evidence type="ECO:0000256" key="3">
    <source>
        <dbReference type="ARBA" id="ARBA00022741"/>
    </source>
</evidence>
<dbReference type="SUPFAM" id="SSF52058">
    <property type="entry name" value="L domain-like"/>
    <property type="match status" value="2"/>
</dbReference>
<evidence type="ECO:0000259" key="8">
    <source>
        <dbReference type="Pfam" id="PF23559"/>
    </source>
</evidence>
<dbReference type="InterPro" id="IPR056789">
    <property type="entry name" value="LRR_R13L1-DRL21"/>
</dbReference>
<evidence type="ECO:0000256" key="2">
    <source>
        <dbReference type="ARBA" id="ARBA00022737"/>
    </source>
</evidence>
<reference evidence="11 12" key="1">
    <citation type="journal article" date="2013" name="Nat. Genet.">
        <title>The high-quality draft genome of peach (Prunus persica) identifies unique patterns of genetic diversity, domestication and genome evolution.</title>
        <authorList>
            <consortium name="International Peach Genome Initiative"/>
            <person name="Verde I."/>
            <person name="Abbott A.G."/>
            <person name="Scalabrin S."/>
            <person name="Jung S."/>
            <person name="Shu S."/>
            <person name="Marroni F."/>
            <person name="Zhebentyayeva T."/>
            <person name="Dettori M.T."/>
            <person name="Grimwood J."/>
            <person name="Cattonaro F."/>
            <person name="Zuccolo A."/>
            <person name="Rossini L."/>
            <person name="Jenkins J."/>
            <person name="Vendramin E."/>
            <person name="Meisel L.A."/>
            <person name="Decroocq V."/>
            <person name="Sosinski B."/>
            <person name="Prochnik S."/>
            <person name="Mitros T."/>
            <person name="Policriti A."/>
            <person name="Cipriani G."/>
            <person name="Dondini L."/>
            <person name="Ficklin S."/>
            <person name="Goodstein D.M."/>
            <person name="Xuan P."/>
            <person name="Del Fabbro C."/>
            <person name="Aramini V."/>
            <person name="Copetti D."/>
            <person name="Gonzalez S."/>
            <person name="Horner D.S."/>
            <person name="Falchi R."/>
            <person name="Lucas S."/>
            <person name="Mica E."/>
            <person name="Maldonado J."/>
            <person name="Lazzari B."/>
            <person name="Bielenberg D."/>
            <person name="Pirona R."/>
            <person name="Miculan M."/>
            <person name="Barakat A."/>
            <person name="Testolin R."/>
            <person name="Stella A."/>
            <person name="Tartarini S."/>
            <person name="Tonutti P."/>
            <person name="Arus P."/>
            <person name="Orellana A."/>
            <person name="Wells C."/>
            <person name="Main D."/>
            <person name="Vizzotto G."/>
            <person name="Silva H."/>
            <person name="Salamini F."/>
            <person name="Schmutz J."/>
            <person name="Morgante M."/>
            <person name="Rokhsar D.S."/>
        </authorList>
    </citation>
    <scope>NUCLEOTIDE SEQUENCE [LARGE SCALE GENOMIC DNA]</scope>
    <source>
        <strain evidence="12">cv. Nemared</strain>
    </source>
</reference>
<dbReference type="GO" id="GO:0005524">
    <property type="term" value="F:ATP binding"/>
    <property type="evidence" value="ECO:0007669"/>
    <property type="project" value="UniProtKB-KW"/>
</dbReference>
<name>A0A251NV57_PRUPE</name>
<dbReference type="InterPro" id="IPR042197">
    <property type="entry name" value="Apaf_helical"/>
</dbReference>
<dbReference type="Proteomes" id="UP000006882">
    <property type="component" value="Chromosome G6"/>
</dbReference>
<feature type="domain" description="Disease resistance N-terminal" evidence="7">
    <location>
        <begin position="11"/>
        <end position="94"/>
    </location>
</feature>
<dbReference type="InterPro" id="IPR002182">
    <property type="entry name" value="NB-ARC"/>
</dbReference>
<keyword evidence="5" id="KW-0067">ATP-binding</keyword>
<dbReference type="AlphaFoldDB" id="A0A251NV57"/>
<dbReference type="PRINTS" id="PR00364">
    <property type="entry name" value="DISEASERSIST"/>
</dbReference>
<organism evidence="11 12">
    <name type="scientific">Prunus persica</name>
    <name type="common">Peach</name>
    <name type="synonym">Amygdalus persica</name>
    <dbReference type="NCBI Taxonomy" id="3760"/>
    <lineage>
        <taxon>Eukaryota</taxon>
        <taxon>Viridiplantae</taxon>
        <taxon>Streptophyta</taxon>
        <taxon>Embryophyta</taxon>
        <taxon>Tracheophyta</taxon>
        <taxon>Spermatophyta</taxon>
        <taxon>Magnoliopsida</taxon>
        <taxon>eudicotyledons</taxon>
        <taxon>Gunneridae</taxon>
        <taxon>Pentapetalae</taxon>
        <taxon>rosids</taxon>
        <taxon>fabids</taxon>
        <taxon>Rosales</taxon>
        <taxon>Rosaceae</taxon>
        <taxon>Amygdaloideae</taxon>
        <taxon>Amygdaleae</taxon>
        <taxon>Prunus</taxon>
    </lineage>
</organism>
<proteinExistence type="predicted"/>
<dbReference type="GO" id="GO:0043531">
    <property type="term" value="F:ADP binding"/>
    <property type="evidence" value="ECO:0007669"/>
    <property type="project" value="InterPro"/>
</dbReference>
<dbReference type="InterPro" id="IPR036388">
    <property type="entry name" value="WH-like_DNA-bd_sf"/>
</dbReference>
<evidence type="ECO:0000256" key="1">
    <source>
        <dbReference type="ARBA" id="ARBA00022614"/>
    </source>
</evidence>
<dbReference type="Gene3D" id="3.40.50.300">
    <property type="entry name" value="P-loop containing nucleotide triphosphate hydrolases"/>
    <property type="match status" value="1"/>
</dbReference>
<evidence type="ECO:0000259" key="6">
    <source>
        <dbReference type="Pfam" id="PF00931"/>
    </source>
</evidence>
<evidence type="ECO:0000256" key="4">
    <source>
        <dbReference type="ARBA" id="ARBA00022821"/>
    </source>
</evidence>
<feature type="domain" description="NB-ARC" evidence="6">
    <location>
        <begin position="233"/>
        <end position="320"/>
    </location>
</feature>
<evidence type="ECO:0000256" key="5">
    <source>
        <dbReference type="ARBA" id="ARBA00022840"/>
    </source>
</evidence>
<keyword evidence="3" id="KW-0547">Nucleotide-binding</keyword>
<evidence type="ECO:0000259" key="10">
    <source>
        <dbReference type="Pfam" id="PF25019"/>
    </source>
</evidence>
<dbReference type="InterPro" id="IPR032675">
    <property type="entry name" value="LRR_dom_sf"/>
</dbReference>
<evidence type="ECO:0000313" key="11">
    <source>
        <dbReference type="EMBL" id="ONI03181.1"/>
    </source>
</evidence>
<dbReference type="Pfam" id="PF00931">
    <property type="entry name" value="NB-ARC"/>
    <property type="match status" value="1"/>
</dbReference>
<dbReference type="InterPro" id="IPR055414">
    <property type="entry name" value="LRR_R13L4/SHOC2-like"/>
</dbReference>
<dbReference type="PANTHER" id="PTHR36766">
    <property type="entry name" value="PLANT BROAD-SPECTRUM MILDEW RESISTANCE PROTEIN RPW8"/>
    <property type="match status" value="1"/>
</dbReference>
<evidence type="ECO:0008006" key="13">
    <source>
        <dbReference type="Google" id="ProtNLM"/>
    </source>
</evidence>
<dbReference type="Gene3D" id="1.20.5.4130">
    <property type="match status" value="1"/>
</dbReference>
<dbReference type="Pfam" id="PF18052">
    <property type="entry name" value="Rx_N"/>
    <property type="match status" value="1"/>
</dbReference>
<dbReference type="InterPro" id="IPR038005">
    <property type="entry name" value="RX-like_CC"/>
</dbReference>
<gene>
    <name evidence="11" type="ORF">PRUPE_6G243800</name>
</gene>
<dbReference type="InterPro" id="IPR027417">
    <property type="entry name" value="P-loop_NTPase"/>
</dbReference>
<feature type="domain" description="Disease resistance protein winged helix" evidence="8">
    <location>
        <begin position="405"/>
        <end position="479"/>
    </location>
</feature>
<feature type="domain" description="R13L1/DRL21-like LRR repeat region" evidence="10">
    <location>
        <begin position="933"/>
        <end position="992"/>
    </location>
</feature>
<protein>
    <recommendedName>
        <fullName evidence="13">Rx N-terminal domain-containing protein</fullName>
    </recommendedName>
</protein>
<dbReference type="SUPFAM" id="SSF52540">
    <property type="entry name" value="P-loop containing nucleoside triphosphate hydrolases"/>
    <property type="match status" value="1"/>
</dbReference>
<dbReference type="Pfam" id="PF23559">
    <property type="entry name" value="WHD_DRP"/>
    <property type="match status" value="1"/>
</dbReference>
<dbReference type="Gene3D" id="3.80.10.10">
    <property type="entry name" value="Ribonuclease Inhibitor"/>
    <property type="match status" value="2"/>
</dbReference>
<dbReference type="GO" id="GO:0006952">
    <property type="term" value="P:defense response"/>
    <property type="evidence" value="ECO:0007669"/>
    <property type="project" value="UniProtKB-KW"/>
</dbReference>
<dbReference type="Pfam" id="PF25019">
    <property type="entry name" value="LRR_R13L1-DRL21"/>
    <property type="match status" value="1"/>
</dbReference>
<keyword evidence="4" id="KW-0611">Plant defense</keyword>
<dbReference type="Gene3D" id="1.10.8.430">
    <property type="entry name" value="Helical domain of apoptotic protease-activating factors"/>
    <property type="match status" value="1"/>
</dbReference>
<dbReference type="eggNOG" id="KOG4658">
    <property type="taxonomic scope" value="Eukaryota"/>
</dbReference>
<dbReference type="InterPro" id="IPR058922">
    <property type="entry name" value="WHD_DRP"/>
</dbReference>